<keyword evidence="2 7" id="KW-0963">Cytoplasm</keyword>
<evidence type="ECO:0000256" key="6">
    <source>
        <dbReference type="ARBA" id="ARBA00023163"/>
    </source>
</evidence>
<dbReference type="RefSeq" id="WP_013701781.1">
    <property type="nucleotide sequence ID" value="NC_015385.1"/>
</dbReference>
<dbReference type="AlphaFoldDB" id="F2NVR2"/>
<evidence type="ECO:0000256" key="4">
    <source>
        <dbReference type="ARBA" id="ARBA00023015"/>
    </source>
</evidence>
<dbReference type="KEGG" id="tsu:Tresu_1599"/>
<accession>F2NVR2</accession>
<dbReference type="InterPro" id="IPR038619">
    <property type="entry name" value="MraZ_sf"/>
</dbReference>
<dbReference type="InterPro" id="IPR007159">
    <property type="entry name" value="SpoVT-AbrB_dom"/>
</dbReference>
<evidence type="ECO:0000256" key="3">
    <source>
        <dbReference type="ARBA" id="ARBA00022737"/>
    </source>
</evidence>
<protein>
    <recommendedName>
        <fullName evidence="1 7">Transcriptional regulator MraZ</fullName>
    </recommendedName>
</protein>
<gene>
    <name evidence="7" type="primary">mraZ</name>
    <name evidence="9" type="ordered locus">Tresu_1599</name>
</gene>
<reference evidence="10" key="2">
    <citation type="submission" date="2011-04" db="EMBL/GenBank/DDBJ databases">
        <title>The complete genome of chromosome of Treponema succinifaciens DSM 2489.</title>
        <authorList>
            <person name="Lucas S."/>
            <person name="Copeland A."/>
            <person name="Lapidus A."/>
            <person name="Bruce D."/>
            <person name="Goodwin L."/>
            <person name="Pitluck S."/>
            <person name="Peters L."/>
            <person name="Kyrpides N."/>
            <person name="Mavromatis K."/>
            <person name="Ivanova N."/>
            <person name="Ovchinnikova G."/>
            <person name="Teshima H."/>
            <person name="Detter J.C."/>
            <person name="Tapia R."/>
            <person name="Han C."/>
            <person name="Land M."/>
            <person name="Hauser L."/>
            <person name="Markowitz V."/>
            <person name="Cheng J.-F."/>
            <person name="Hugenholtz P."/>
            <person name="Woyke T."/>
            <person name="Wu D."/>
            <person name="Gronow S."/>
            <person name="Wellnitz S."/>
            <person name="Brambilla E."/>
            <person name="Klenk H.-P."/>
            <person name="Eisen J.A."/>
        </authorList>
    </citation>
    <scope>NUCLEOTIDE SEQUENCE [LARGE SCALE GENOMIC DNA]</scope>
    <source>
        <strain evidence="10">ATCC 33096 / DSM 2489 / 6091</strain>
    </source>
</reference>
<evidence type="ECO:0000256" key="5">
    <source>
        <dbReference type="ARBA" id="ARBA00023125"/>
    </source>
</evidence>
<dbReference type="InterPro" id="IPR003444">
    <property type="entry name" value="MraZ"/>
</dbReference>
<comment type="similarity">
    <text evidence="7">Belongs to the MraZ family.</text>
</comment>
<dbReference type="NCBIfam" id="TIGR00242">
    <property type="entry name" value="division/cell wall cluster transcriptional repressor MraZ"/>
    <property type="match status" value="1"/>
</dbReference>
<dbReference type="STRING" id="869209.Tresu_1599"/>
<dbReference type="Gene3D" id="3.40.1550.20">
    <property type="entry name" value="Transcriptional regulator MraZ domain"/>
    <property type="match status" value="1"/>
</dbReference>
<reference evidence="9 10" key="1">
    <citation type="journal article" date="2011" name="Stand. Genomic Sci.">
        <title>Complete genome sequence of Treponema succinifaciens type strain (6091).</title>
        <authorList>
            <person name="Han C."/>
            <person name="Gronow S."/>
            <person name="Teshima H."/>
            <person name="Lapidus A."/>
            <person name="Nolan M."/>
            <person name="Lucas S."/>
            <person name="Hammon N."/>
            <person name="Deshpande S."/>
            <person name="Cheng J.F."/>
            <person name="Zeytun A."/>
            <person name="Tapia R."/>
            <person name="Goodwin L."/>
            <person name="Pitluck S."/>
            <person name="Liolios K."/>
            <person name="Pagani I."/>
            <person name="Ivanova N."/>
            <person name="Mavromatis K."/>
            <person name="Mikhailova N."/>
            <person name="Huntemann M."/>
            <person name="Pati A."/>
            <person name="Chen A."/>
            <person name="Palaniappan K."/>
            <person name="Land M."/>
            <person name="Hauser L."/>
            <person name="Brambilla E.M."/>
            <person name="Rohde M."/>
            <person name="Goker M."/>
            <person name="Woyke T."/>
            <person name="Bristow J."/>
            <person name="Eisen J.A."/>
            <person name="Markowitz V."/>
            <person name="Hugenholtz P."/>
            <person name="Kyrpides N.C."/>
            <person name="Klenk H.P."/>
            <person name="Detter J.C."/>
        </authorList>
    </citation>
    <scope>NUCLEOTIDE SEQUENCE [LARGE SCALE GENOMIC DNA]</scope>
    <source>
        <strain evidence="10">ATCC 33096 / DSM 2489 / 6091</strain>
    </source>
</reference>
<keyword evidence="6 7" id="KW-0804">Transcription</keyword>
<organism evidence="9 10">
    <name type="scientific">Treponema succinifaciens (strain ATCC 33096 / DSM 2489 / 6091)</name>
    <dbReference type="NCBI Taxonomy" id="869209"/>
    <lineage>
        <taxon>Bacteria</taxon>
        <taxon>Pseudomonadati</taxon>
        <taxon>Spirochaetota</taxon>
        <taxon>Spirochaetia</taxon>
        <taxon>Spirochaetales</taxon>
        <taxon>Treponemataceae</taxon>
        <taxon>Treponema</taxon>
    </lineage>
</organism>
<dbReference type="GO" id="GO:0000976">
    <property type="term" value="F:transcription cis-regulatory region binding"/>
    <property type="evidence" value="ECO:0007669"/>
    <property type="project" value="TreeGrafter"/>
</dbReference>
<comment type="subunit">
    <text evidence="7">Forms oligomers.</text>
</comment>
<evidence type="ECO:0000256" key="7">
    <source>
        <dbReference type="HAMAP-Rule" id="MF_01008"/>
    </source>
</evidence>
<feature type="domain" description="SpoVT-AbrB" evidence="8">
    <location>
        <begin position="80"/>
        <end position="123"/>
    </location>
</feature>
<dbReference type="Proteomes" id="UP000006852">
    <property type="component" value="Chromosome"/>
</dbReference>
<dbReference type="Pfam" id="PF02381">
    <property type="entry name" value="MraZ"/>
    <property type="match status" value="2"/>
</dbReference>
<keyword evidence="10" id="KW-1185">Reference proteome</keyword>
<dbReference type="CDD" id="cd16321">
    <property type="entry name" value="MraZ_C"/>
    <property type="match status" value="1"/>
</dbReference>
<dbReference type="PANTHER" id="PTHR34701:SF1">
    <property type="entry name" value="TRANSCRIPTIONAL REGULATOR MRAZ"/>
    <property type="match status" value="1"/>
</dbReference>
<dbReference type="GeneID" id="302998758"/>
<keyword evidence="4 7" id="KW-0805">Transcription regulation</keyword>
<dbReference type="PANTHER" id="PTHR34701">
    <property type="entry name" value="TRANSCRIPTIONAL REGULATOR MRAZ"/>
    <property type="match status" value="1"/>
</dbReference>
<keyword evidence="3" id="KW-0677">Repeat</keyword>
<dbReference type="GO" id="GO:0003700">
    <property type="term" value="F:DNA-binding transcription factor activity"/>
    <property type="evidence" value="ECO:0007669"/>
    <property type="project" value="UniProtKB-UniRule"/>
</dbReference>
<evidence type="ECO:0000313" key="9">
    <source>
        <dbReference type="EMBL" id="AEB14499.1"/>
    </source>
</evidence>
<dbReference type="InterPro" id="IPR035642">
    <property type="entry name" value="MraZ_N"/>
</dbReference>
<dbReference type="SUPFAM" id="SSF89447">
    <property type="entry name" value="AbrB/MazE/MraZ-like"/>
    <property type="match status" value="1"/>
</dbReference>
<evidence type="ECO:0000256" key="1">
    <source>
        <dbReference type="ARBA" id="ARBA00013860"/>
    </source>
</evidence>
<evidence type="ECO:0000259" key="8">
    <source>
        <dbReference type="PROSITE" id="PS51740"/>
    </source>
</evidence>
<dbReference type="OrthoDB" id="9807753at2"/>
<sequence length="147" mass="17004">MEMLFGEYNNTLDDKGRIQFPAKLRSVLQQESLVVTQGLDRCLMIFSIDEWTSLNKKIVDSASLFNDQKRLVMRRFIAPAQKLDFDKSGRLSIPQTLRDYAGLKGECTILGINKYMELWDSEKYRAYLEKTEDSFLKAAETMGDILM</sequence>
<evidence type="ECO:0000256" key="2">
    <source>
        <dbReference type="ARBA" id="ARBA00022490"/>
    </source>
</evidence>
<dbReference type="InterPro" id="IPR037914">
    <property type="entry name" value="SpoVT-AbrB_sf"/>
</dbReference>
<dbReference type="InterPro" id="IPR020603">
    <property type="entry name" value="MraZ_dom"/>
</dbReference>
<feature type="domain" description="SpoVT-AbrB" evidence="8">
    <location>
        <begin position="7"/>
        <end position="50"/>
    </location>
</feature>
<comment type="subcellular location">
    <subcellularLocation>
        <location evidence="7">Cytoplasm</location>
        <location evidence="7">Nucleoid</location>
    </subcellularLocation>
</comment>
<dbReference type="HOGENOM" id="CLU_107907_0_2_12"/>
<dbReference type="CDD" id="cd16320">
    <property type="entry name" value="MraZ_N"/>
    <property type="match status" value="1"/>
</dbReference>
<dbReference type="EMBL" id="CP002631">
    <property type="protein sequence ID" value="AEB14499.1"/>
    <property type="molecule type" value="Genomic_DNA"/>
</dbReference>
<dbReference type="GO" id="GO:0009295">
    <property type="term" value="C:nucleoid"/>
    <property type="evidence" value="ECO:0007669"/>
    <property type="project" value="UniProtKB-SubCell"/>
</dbReference>
<keyword evidence="5 7" id="KW-0238">DNA-binding</keyword>
<evidence type="ECO:0000313" key="10">
    <source>
        <dbReference type="Proteomes" id="UP000006852"/>
    </source>
</evidence>
<dbReference type="eggNOG" id="COG2001">
    <property type="taxonomic scope" value="Bacteria"/>
</dbReference>
<dbReference type="HAMAP" id="MF_01008">
    <property type="entry name" value="MraZ"/>
    <property type="match status" value="1"/>
</dbReference>
<name>F2NVR2_TRES6</name>
<dbReference type="GO" id="GO:2000143">
    <property type="term" value="P:negative regulation of DNA-templated transcription initiation"/>
    <property type="evidence" value="ECO:0007669"/>
    <property type="project" value="TreeGrafter"/>
</dbReference>
<proteinExistence type="inferred from homology"/>
<dbReference type="InterPro" id="IPR035644">
    <property type="entry name" value="MraZ_C"/>
</dbReference>
<dbReference type="GO" id="GO:0005737">
    <property type="term" value="C:cytoplasm"/>
    <property type="evidence" value="ECO:0007669"/>
    <property type="project" value="UniProtKB-UniRule"/>
</dbReference>
<dbReference type="PROSITE" id="PS51740">
    <property type="entry name" value="SPOVT_ABRB"/>
    <property type="match status" value="2"/>
</dbReference>